<dbReference type="PROSITE" id="PS00455">
    <property type="entry name" value="AMP_BINDING"/>
    <property type="match status" value="1"/>
</dbReference>
<accession>A0A0D8B800</accession>
<evidence type="ECO:0000256" key="1">
    <source>
        <dbReference type="ARBA" id="ARBA00006432"/>
    </source>
</evidence>
<evidence type="ECO:0000256" key="2">
    <source>
        <dbReference type="ARBA" id="ARBA00022598"/>
    </source>
</evidence>
<dbReference type="Pfam" id="PF00501">
    <property type="entry name" value="AMP-binding"/>
    <property type="match status" value="1"/>
</dbReference>
<evidence type="ECO:0000256" key="4">
    <source>
        <dbReference type="ARBA" id="ARBA00023098"/>
    </source>
</evidence>
<keyword evidence="4" id="KW-0443">Lipid metabolism</keyword>
<dbReference type="OrthoDB" id="9803968at2"/>
<sequence>MQKSTSAGGPVLPDDQGLWSVVDGGAQAHPERPLLGRTDLPGEAIHEISSGEFADQARTVAAELLALGVAHGDRVAIMGRTDYPWALLSVAALGVGAVIVPVYPTASAVQVRHVLTDSGAAWAFAETDEQVRQVSEAGAAGLRRPAWPLEQVDDWVAAAAGSTAVAAATPVAAAIAADTAAATDAGARRAALDEEFAQRAGKVRADDLAMIIYTSGTTGLPKGCMLTHRNMFASSAGTVEQTGELFRTAEQGPQATVQATTAQATVQATTALCLPLSHVFGQTILFACLYAGTRTVLLPGIPELLPAMAQIRPTFLALVPYALEKIRKRVRDLPSDDVSAAFGGRLTQVICGGASLDDTTAAFFASAGVNVLNCYGLTEAATAVTVNAPATNRPGTVGRPIPGTTVAIADDGEVLVQGANVSPGYWSAGERAVGRDATGPEEDRWLHTGDVGRLDPDGYLVITGRRKEILVTNSGKNVAPTPLEDRVRLHRLVSNCMVVGEARPFVSALITVDPAPLAAWAAANGVPLDGAQDWREHPRLLAELQLAVDDANSLVSRAESIRKFRVLDGDFTVERGHLTPSMKLRRAIIEREFTEAIAFLYQ</sequence>
<comment type="similarity">
    <text evidence="1">Belongs to the ATP-dependent AMP-binding enzyme family.</text>
</comment>
<dbReference type="Gene3D" id="3.40.50.12780">
    <property type="entry name" value="N-terminal domain of ligase-like"/>
    <property type="match status" value="1"/>
</dbReference>
<feature type="domain" description="AMP-dependent synthetase/ligase" evidence="7">
    <location>
        <begin position="26"/>
        <end position="426"/>
    </location>
</feature>
<reference evidence="8 9" key="2">
    <citation type="journal article" date="2016" name="Genome Announc.">
        <title>Permanent Draft Genome Sequences for Two Variants of Frankia sp. Strain CpI1, the First Frankia Strain Isolated from Root Nodules of Comptonia peregrina.</title>
        <authorList>
            <person name="Oshone R."/>
            <person name="Hurst S.G.IV."/>
            <person name="Abebe-Akele F."/>
            <person name="Simpson S."/>
            <person name="Morris K."/>
            <person name="Thomas W.K."/>
            <person name="Tisa L.S."/>
        </authorList>
    </citation>
    <scope>NUCLEOTIDE SEQUENCE [LARGE SCALE GENOMIC DNA]</scope>
    <source>
        <strain evidence="9">CpI1-S</strain>
    </source>
</reference>
<dbReference type="CDD" id="cd05907">
    <property type="entry name" value="VL_LC_FACS_like"/>
    <property type="match status" value="1"/>
</dbReference>
<evidence type="ECO:0000256" key="3">
    <source>
        <dbReference type="ARBA" id="ARBA00022832"/>
    </source>
</evidence>
<dbReference type="EMBL" id="JYFN01000064">
    <property type="protein sequence ID" value="KJE20301.1"/>
    <property type="molecule type" value="Genomic_DNA"/>
</dbReference>
<dbReference type="Pfam" id="PF23562">
    <property type="entry name" value="AMP-binding_C_3"/>
    <property type="match status" value="1"/>
</dbReference>
<dbReference type="Proteomes" id="UP000032545">
    <property type="component" value="Unassembled WGS sequence"/>
</dbReference>
<keyword evidence="6" id="KW-0812">Transmembrane</keyword>
<organism evidence="8 9">
    <name type="scientific">Frankia torreyi</name>
    <dbReference type="NCBI Taxonomy" id="1856"/>
    <lineage>
        <taxon>Bacteria</taxon>
        <taxon>Bacillati</taxon>
        <taxon>Actinomycetota</taxon>
        <taxon>Actinomycetes</taxon>
        <taxon>Frankiales</taxon>
        <taxon>Frankiaceae</taxon>
        <taxon>Frankia</taxon>
    </lineage>
</organism>
<comment type="caution">
    <text evidence="8">The sequence shown here is derived from an EMBL/GenBank/DDBJ whole genome shotgun (WGS) entry which is preliminary data.</text>
</comment>
<dbReference type="AlphaFoldDB" id="A0A0D8B800"/>
<evidence type="ECO:0000256" key="5">
    <source>
        <dbReference type="ARBA" id="ARBA00032875"/>
    </source>
</evidence>
<feature type="transmembrane region" description="Helical" evidence="6">
    <location>
        <begin position="83"/>
        <end position="103"/>
    </location>
</feature>
<dbReference type="InterPro" id="IPR000873">
    <property type="entry name" value="AMP-dep_synth/lig_dom"/>
</dbReference>
<dbReference type="SUPFAM" id="SSF56801">
    <property type="entry name" value="Acetyl-CoA synthetase-like"/>
    <property type="match status" value="1"/>
</dbReference>
<dbReference type="PATRIC" id="fig|1502723.3.peg.5837"/>
<keyword evidence="2 8" id="KW-0436">Ligase</keyword>
<dbReference type="InterPro" id="IPR042099">
    <property type="entry name" value="ANL_N_sf"/>
</dbReference>
<dbReference type="RefSeq" id="WP_044887895.1">
    <property type="nucleotide sequence ID" value="NZ_JYFN01000064.1"/>
</dbReference>
<dbReference type="PANTHER" id="PTHR43272:SF32">
    <property type="entry name" value="AMP-DEPENDENT SYNTHETASE_LIGASE DOMAIN-CONTAINING PROTEIN"/>
    <property type="match status" value="1"/>
</dbReference>
<dbReference type="InterPro" id="IPR020845">
    <property type="entry name" value="AMP-binding_CS"/>
</dbReference>
<dbReference type="PANTHER" id="PTHR43272">
    <property type="entry name" value="LONG-CHAIN-FATTY-ACID--COA LIGASE"/>
    <property type="match status" value="1"/>
</dbReference>
<keyword evidence="3" id="KW-0276">Fatty acid metabolism</keyword>
<evidence type="ECO:0000256" key="6">
    <source>
        <dbReference type="SAM" id="Phobius"/>
    </source>
</evidence>
<keyword evidence="9" id="KW-1185">Reference proteome</keyword>
<keyword evidence="6" id="KW-0472">Membrane</keyword>
<evidence type="ECO:0000313" key="9">
    <source>
        <dbReference type="Proteomes" id="UP000032545"/>
    </source>
</evidence>
<protein>
    <recommendedName>
        <fullName evidence="5">Acyl-CoA synthetase</fullName>
    </recommendedName>
</protein>
<evidence type="ECO:0000259" key="7">
    <source>
        <dbReference type="Pfam" id="PF00501"/>
    </source>
</evidence>
<keyword evidence="6" id="KW-1133">Transmembrane helix</keyword>
<dbReference type="GO" id="GO:0004467">
    <property type="term" value="F:long-chain fatty acid-CoA ligase activity"/>
    <property type="evidence" value="ECO:0007669"/>
    <property type="project" value="TreeGrafter"/>
</dbReference>
<reference evidence="9" key="1">
    <citation type="submission" date="2015-02" db="EMBL/GenBank/DDBJ databases">
        <title>Draft Genome of Frankia sp. CpI1-S.</title>
        <authorList>
            <person name="Oshone R.T."/>
            <person name="Ngom M."/>
            <person name="Ghodhbane-Gtari F."/>
            <person name="Gtari M."/>
            <person name="Morris K."/>
            <person name="Thomas K."/>
            <person name="Sen A."/>
            <person name="Tisa L.S."/>
        </authorList>
    </citation>
    <scope>NUCLEOTIDE SEQUENCE [LARGE SCALE GENOMIC DNA]</scope>
    <source>
        <strain evidence="9">CpI1-S</strain>
    </source>
</reference>
<dbReference type="GO" id="GO:0016020">
    <property type="term" value="C:membrane"/>
    <property type="evidence" value="ECO:0007669"/>
    <property type="project" value="TreeGrafter"/>
</dbReference>
<evidence type="ECO:0000313" key="8">
    <source>
        <dbReference type="EMBL" id="KJE20301.1"/>
    </source>
</evidence>
<proteinExistence type="inferred from homology"/>
<name>A0A0D8B800_9ACTN</name>
<gene>
    <name evidence="8" type="ORF">FF36_05422</name>
</gene>